<dbReference type="KEGG" id="fer:FNB15_02435"/>
<proteinExistence type="predicted"/>
<dbReference type="Gene3D" id="3.90.550.10">
    <property type="entry name" value="Spore Coat Polysaccharide Biosynthesis Protein SpsA, Chain A"/>
    <property type="match status" value="1"/>
</dbReference>
<dbReference type="PANTHER" id="PTHR43584:SF8">
    <property type="entry name" value="N-ACETYLMURAMATE ALPHA-1-PHOSPHATE URIDYLYLTRANSFERASE"/>
    <property type="match status" value="1"/>
</dbReference>
<dbReference type="InterPro" id="IPR050065">
    <property type="entry name" value="GlmU-like"/>
</dbReference>
<organism evidence="4 5">
    <name type="scientific">Ferrovibrio terrae</name>
    <dbReference type="NCBI Taxonomy" id="2594003"/>
    <lineage>
        <taxon>Bacteria</taxon>
        <taxon>Pseudomonadati</taxon>
        <taxon>Pseudomonadota</taxon>
        <taxon>Alphaproteobacteria</taxon>
        <taxon>Rhodospirillales</taxon>
        <taxon>Rhodospirillaceae</taxon>
        <taxon>Ferrovibrio</taxon>
    </lineage>
</organism>
<dbReference type="EMBL" id="CP041636">
    <property type="protein sequence ID" value="QDO96207.1"/>
    <property type="molecule type" value="Genomic_DNA"/>
</dbReference>
<evidence type="ECO:0000259" key="3">
    <source>
        <dbReference type="Pfam" id="PF00483"/>
    </source>
</evidence>
<dbReference type="RefSeq" id="WP_144067188.1">
    <property type="nucleotide sequence ID" value="NZ_CP041636.1"/>
</dbReference>
<dbReference type="AlphaFoldDB" id="A0A516GXH8"/>
<dbReference type="InterPro" id="IPR005835">
    <property type="entry name" value="NTP_transferase_dom"/>
</dbReference>
<dbReference type="CDD" id="cd06422">
    <property type="entry name" value="NTP_transferase_like_1"/>
    <property type="match status" value="1"/>
</dbReference>
<sequence>MIVVPHTAMVLAAGLGTRLRPLTDRTPKPLIPVAGRTLLDRCLDRLAEAGVRRAVVNIHWLGGQISEHLKARYDLEIVISDETDLLLETGGGIAKALPLLGDAPFLAVNADLIWRDNETEMSAVRRLASGFDPAAMDGILLLQPREQADGHGGPGDFFLDADGKLQRRGAQATAPYVYTGVQILQPALFRDAPTGAFSLNILYDRTIAAGRLYGIVHRGSWMDVGTHDGLKHAEAMLHGAHD</sequence>
<keyword evidence="5" id="KW-1185">Reference proteome</keyword>
<dbReference type="Proteomes" id="UP000317496">
    <property type="component" value="Chromosome"/>
</dbReference>
<gene>
    <name evidence="4" type="ORF">FNB15_02435</name>
</gene>
<reference evidence="4 5" key="1">
    <citation type="submission" date="2019-07" db="EMBL/GenBank/DDBJ databases">
        <title>Genome sequencing for Ferrovibrio sp. K5.</title>
        <authorList>
            <person name="Park S.-J."/>
        </authorList>
    </citation>
    <scope>NUCLEOTIDE SEQUENCE [LARGE SCALE GENOMIC DNA]</scope>
    <source>
        <strain evidence="4 5">K5</strain>
    </source>
</reference>
<keyword evidence="2" id="KW-0548">Nucleotidyltransferase</keyword>
<evidence type="ECO:0000313" key="4">
    <source>
        <dbReference type="EMBL" id="QDO96207.1"/>
    </source>
</evidence>
<evidence type="ECO:0000256" key="1">
    <source>
        <dbReference type="ARBA" id="ARBA00022679"/>
    </source>
</evidence>
<dbReference type="SUPFAM" id="SSF53448">
    <property type="entry name" value="Nucleotide-diphospho-sugar transferases"/>
    <property type="match status" value="1"/>
</dbReference>
<dbReference type="PANTHER" id="PTHR43584">
    <property type="entry name" value="NUCLEOTIDYL TRANSFERASE"/>
    <property type="match status" value="1"/>
</dbReference>
<dbReference type="OrthoDB" id="9788272at2"/>
<evidence type="ECO:0000256" key="2">
    <source>
        <dbReference type="ARBA" id="ARBA00022695"/>
    </source>
</evidence>
<evidence type="ECO:0000313" key="5">
    <source>
        <dbReference type="Proteomes" id="UP000317496"/>
    </source>
</evidence>
<keyword evidence="1 4" id="KW-0808">Transferase</keyword>
<dbReference type="GO" id="GO:0016779">
    <property type="term" value="F:nucleotidyltransferase activity"/>
    <property type="evidence" value="ECO:0007669"/>
    <property type="project" value="UniProtKB-KW"/>
</dbReference>
<dbReference type="Pfam" id="PF00483">
    <property type="entry name" value="NTP_transferase"/>
    <property type="match status" value="1"/>
</dbReference>
<name>A0A516GXH8_9PROT</name>
<protein>
    <submittedName>
        <fullName evidence="4">Nucleotidyltransferase family protein</fullName>
    </submittedName>
</protein>
<feature type="domain" description="Nucleotidyl transferase" evidence="3">
    <location>
        <begin position="8"/>
        <end position="121"/>
    </location>
</feature>
<dbReference type="InterPro" id="IPR029044">
    <property type="entry name" value="Nucleotide-diphossugar_trans"/>
</dbReference>
<accession>A0A516GXH8</accession>